<dbReference type="RefSeq" id="WP_280835742.1">
    <property type="nucleotide sequence ID" value="NZ_JARXVE010000016.1"/>
</dbReference>
<feature type="region of interest" description="Disordered" evidence="1">
    <location>
        <begin position="48"/>
        <end position="67"/>
    </location>
</feature>
<evidence type="ECO:0000256" key="1">
    <source>
        <dbReference type="SAM" id="MobiDB-lite"/>
    </source>
</evidence>
<protein>
    <recommendedName>
        <fullName evidence="4">Rho termination factor</fullName>
    </recommendedName>
</protein>
<keyword evidence="3" id="KW-1185">Reference proteome</keyword>
<evidence type="ECO:0000313" key="2">
    <source>
        <dbReference type="EMBL" id="MDH6199189.1"/>
    </source>
</evidence>
<evidence type="ECO:0008006" key="4">
    <source>
        <dbReference type="Google" id="ProtNLM"/>
    </source>
</evidence>
<reference evidence="2 3" key="1">
    <citation type="submission" date="2023-04" db="EMBL/GenBank/DDBJ databases">
        <title>Forest soil microbial communities from Buena Vista Peninsula, Colon Province, Panama.</title>
        <authorList>
            <person name="Bouskill N."/>
        </authorList>
    </citation>
    <scope>NUCLEOTIDE SEQUENCE [LARGE SCALE GENOMIC DNA]</scope>
    <source>
        <strain evidence="2 3">AC80</strain>
    </source>
</reference>
<organism evidence="2 3">
    <name type="scientific">Mycolicibacterium frederiksbergense</name>
    <dbReference type="NCBI Taxonomy" id="117567"/>
    <lineage>
        <taxon>Bacteria</taxon>
        <taxon>Bacillati</taxon>
        <taxon>Actinomycetota</taxon>
        <taxon>Actinomycetes</taxon>
        <taxon>Mycobacteriales</taxon>
        <taxon>Mycobacteriaceae</taxon>
        <taxon>Mycolicibacterium</taxon>
    </lineage>
</organism>
<dbReference type="Proteomes" id="UP001160130">
    <property type="component" value="Unassembled WGS sequence"/>
</dbReference>
<gene>
    <name evidence="2" type="ORF">M2272_005857</name>
</gene>
<evidence type="ECO:0000313" key="3">
    <source>
        <dbReference type="Proteomes" id="UP001160130"/>
    </source>
</evidence>
<proteinExistence type="predicted"/>
<comment type="caution">
    <text evidence="2">The sequence shown here is derived from an EMBL/GenBank/DDBJ whole genome shotgun (WGS) entry which is preliminary data.</text>
</comment>
<sequence>MSGHILLASVFYLRQEDGSRKRFRQGDVVTGLSDDQVQRLFKAGALGSKSQPERIEGDTGTVLDGDLRPKHVAPKAEWIDYAVTQGADREGAEDMTKAELIEMYGG</sequence>
<dbReference type="EMBL" id="JARXVE010000016">
    <property type="protein sequence ID" value="MDH6199189.1"/>
    <property type="molecule type" value="Genomic_DNA"/>
</dbReference>
<name>A0ABT6L8F8_9MYCO</name>
<accession>A0ABT6L8F8</accession>